<comment type="caution">
    <text evidence="1">The sequence shown here is derived from an EMBL/GenBank/DDBJ whole genome shotgun (WGS) entry which is preliminary data.</text>
</comment>
<dbReference type="EMBL" id="BMAU01021244">
    <property type="protein sequence ID" value="GFY04381.1"/>
    <property type="molecule type" value="Genomic_DNA"/>
</dbReference>
<proteinExistence type="predicted"/>
<name>A0A8X6S254_TRICX</name>
<reference evidence="1" key="1">
    <citation type="submission" date="2020-08" db="EMBL/GenBank/DDBJ databases">
        <title>Multicomponent nature underlies the extraordinary mechanical properties of spider dragline silk.</title>
        <authorList>
            <person name="Kono N."/>
            <person name="Nakamura H."/>
            <person name="Mori M."/>
            <person name="Yoshida Y."/>
            <person name="Ohtoshi R."/>
            <person name="Malay A.D."/>
            <person name="Moran D.A.P."/>
            <person name="Tomita M."/>
            <person name="Numata K."/>
            <person name="Arakawa K."/>
        </authorList>
    </citation>
    <scope>NUCLEOTIDE SEQUENCE</scope>
</reference>
<accession>A0A8X6S254</accession>
<keyword evidence="2" id="KW-1185">Reference proteome</keyword>
<dbReference type="Proteomes" id="UP000887159">
    <property type="component" value="Unassembled WGS sequence"/>
</dbReference>
<protein>
    <submittedName>
        <fullName evidence="1">Uncharacterized protein</fullName>
    </submittedName>
</protein>
<gene>
    <name evidence="1" type="ORF">TNCV_4414691</name>
</gene>
<dbReference type="AlphaFoldDB" id="A0A8X6S254"/>
<evidence type="ECO:0000313" key="1">
    <source>
        <dbReference type="EMBL" id="GFY04381.1"/>
    </source>
</evidence>
<organism evidence="1 2">
    <name type="scientific">Trichonephila clavipes</name>
    <name type="common">Golden silk orbweaver</name>
    <name type="synonym">Nephila clavipes</name>
    <dbReference type="NCBI Taxonomy" id="2585209"/>
    <lineage>
        <taxon>Eukaryota</taxon>
        <taxon>Metazoa</taxon>
        <taxon>Ecdysozoa</taxon>
        <taxon>Arthropoda</taxon>
        <taxon>Chelicerata</taxon>
        <taxon>Arachnida</taxon>
        <taxon>Araneae</taxon>
        <taxon>Araneomorphae</taxon>
        <taxon>Entelegynae</taxon>
        <taxon>Araneoidea</taxon>
        <taxon>Nephilidae</taxon>
        <taxon>Trichonephila</taxon>
    </lineage>
</organism>
<evidence type="ECO:0000313" key="2">
    <source>
        <dbReference type="Proteomes" id="UP000887159"/>
    </source>
</evidence>
<sequence>MVAAVAEWSRYLIVDRGWTCHEFETSTTEDPPKTLRITGMSRKCVSRVRKDSERDERGFKVPKRGCTLKEHYGQELVEGVSRVRVLVPLKVHRVDGTRARKICQAQSPPLAWCGTLGEGVPAQVPSSFVTWPRFRITTPKRKPHYTPPRVAS</sequence>